<gene>
    <name evidence="1" type="ORF">DSO57_1032874</name>
</gene>
<reference evidence="1" key="1">
    <citation type="submission" date="2022-04" db="EMBL/GenBank/DDBJ databases">
        <title>Genome of the entomopathogenic fungus Entomophthora muscae.</title>
        <authorList>
            <person name="Elya C."/>
            <person name="Lovett B.R."/>
            <person name="Lee E."/>
            <person name="Macias A.M."/>
            <person name="Hajek A.E."/>
            <person name="De Bivort B.L."/>
            <person name="Kasson M.T."/>
            <person name="De Fine Licht H.H."/>
            <person name="Stajich J.E."/>
        </authorList>
    </citation>
    <scope>NUCLEOTIDE SEQUENCE</scope>
    <source>
        <strain evidence="1">Berkeley</strain>
    </source>
</reference>
<accession>A0ACC2U987</accession>
<dbReference type="Proteomes" id="UP001165960">
    <property type="component" value="Unassembled WGS sequence"/>
</dbReference>
<proteinExistence type="predicted"/>
<comment type="caution">
    <text evidence="1">The sequence shown here is derived from an EMBL/GenBank/DDBJ whole genome shotgun (WGS) entry which is preliminary data.</text>
</comment>
<protein>
    <submittedName>
        <fullName evidence="1">Uncharacterized protein</fullName>
    </submittedName>
</protein>
<sequence>MLGFILVSAVVIWWGWNVVYSVWLSPLREIPSPLELQLLPLLFDASVARGNSHLLLHKYHLRYGPVFRIGWKKVIFVDADAAAQMFGTYKYDKGRIYDGFRYFGDNLLTLKTRAEHSARRKLVVPAFTRPKVLAMEPIIIEKGILPLLANLEDAEGSVDLLKQLHYMSWDVIGELGFGKSFEMLKSGGHPAASWMESVLKLSMACYVFPPLLKLRIPNGERLRAFSQKLIDAYSSTKHPSKTILSHFTASVDKETGQVLSKEAIFAEAHLLLFAGTETTSNSIGFFFYLLGTHPKVYKKVAAEVRANPHTGILSHDTISTTMPYLQAAIKEAMRILPVVSSTIFRTVPKDGLHAANYFIPQGTEVTVPFYSIHRSPLLWDEPDKFIPERWLDCSPLKRKIDPRCFIPFSIGPRACAGKELAKVEMLLACANILSRFDLELVTDPKSTDLDLVSLPILRPSNSSIFFKVTKLVQ</sequence>
<evidence type="ECO:0000313" key="1">
    <source>
        <dbReference type="EMBL" id="KAJ9083618.1"/>
    </source>
</evidence>
<dbReference type="EMBL" id="QTSX02000961">
    <property type="protein sequence ID" value="KAJ9083618.1"/>
    <property type="molecule type" value="Genomic_DNA"/>
</dbReference>
<keyword evidence="2" id="KW-1185">Reference proteome</keyword>
<name>A0ACC2U987_9FUNG</name>
<evidence type="ECO:0000313" key="2">
    <source>
        <dbReference type="Proteomes" id="UP001165960"/>
    </source>
</evidence>
<organism evidence="1 2">
    <name type="scientific">Entomophthora muscae</name>
    <dbReference type="NCBI Taxonomy" id="34485"/>
    <lineage>
        <taxon>Eukaryota</taxon>
        <taxon>Fungi</taxon>
        <taxon>Fungi incertae sedis</taxon>
        <taxon>Zoopagomycota</taxon>
        <taxon>Entomophthoromycotina</taxon>
        <taxon>Entomophthoromycetes</taxon>
        <taxon>Entomophthorales</taxon>
        <taxon>Entomophthoraceae</taxon>
        <taxon>Entomophthora</taxon>
    </lineage>
</organism>